<keyword evidence="12" id="KW-0594">Phospholipid biosynthesis</keyword>
<reference evidence="21" key="1">
    <citation type="submission" date="2025-08" db="UniProtKB">
        <authorList>
            <consortium name="RefSeq"/>
        </authorList>
    </citation>
    <scope>IDENTIFICATION</scope>
</reference>
<dbReference type="GO" id="GO:0016020">
    <property type="term" value="C:membrane"/>
    <property type="evidence" value="ECO:0007669"/>
    <property type="project" value="UniProtKB-SubCell"/>
</dbReference>
<proteinExistence type="inferred from homology"/>
<comment type="pathway">
    <text evidence="3">Lipid metabolism; phospholipid metabolism.</text>
</comment>
<keyword evidence="9 19" id="KW-1133">Transmembrane helix</keyword>
<evidence type="ECO:0000256" key="17">
    <source>
        <dbReference type="ARBA" id="ARBA00038923"/>
    </source>
</evidence>
<evidence type="ECO:0000256" key="6">
    <source>
        <dbReference type="ARBA" id="ARBA00022679"/>
    </source>
</evidence>
<keyword evidence="5" id="KW-0444">Lipid biosynthesis</keyword>
<accession>A0A3Q0JDQ5</accession>
<feature type="transmembrane region" description="Helical" evidence="19">
    <location>
        <begin position="452"/>
        <end position="469"/>
    </location>
</feature>
<dbReference type="GO" id="GO:0071617">
    <property type="term" value="F:lysophospholipid acyltransferase activity"/>
    <property type="evidence" value="ECO:0007669"/>
    <property type="project" value="TreeGrafter"/>
</dbReference>
<comment type="similarity">
    <text evidence="4">Belongs to the membrane-bound acyltransferase family.</text>
</comment>
<dbReference type="AlphaFoldDB" id="A0A3Q0JDQ5"/>
<keyword evidence="20" id="KW-1185">Reference proteome</keyword>
<feature type="transmembrane region" description="Helical" evidence="19">
    <location>
        <begin position="287"/>
        <end position="312"/>
    </location>
</feature>
<evidence type="ECO:0000256" key="16">
    <source>
        <dbReference type="ARBA" id="ARBA00026120"/>
    </source>
</evidence>
<feature type="transmembrane region" description="Helical" evidence="19">
    <location>
        <begin position="549"/>
        <end position="573"/>
    </location>
</feature>
<evidence type="ECO:0000256" key="11">
    <source>
        <dbReference type="ARBA" id="ARBA00023136"/>
    </source>
</evidence>
<organism evidence="20 21">
    <name type="scientific">Diaphorina citri</name>
    <name type="common">Asian citrus psyllid</name>
    <dbReference type="NCBI Taxonomy" id="121845"/>
    <lineage>
        <taxon>Eukaryota</taxon>
        <taxon>Metazoa</taxon>
        <taxon>Ecdysozoa</taxon>
        <taxon>Arthropoda</taxon>
        <taxon>Hexapoda</taxon>
        <taxon>Insecta</taxon>
        <taxon>Pterygota</taxon>
        <taxon>Neoptera</taxon>
        <taxon>Paraneoptera</taxon>
        <taxon>Hemiptera</taxon>
        <taxon>Sternorrhyncha</taxon>
        <taxon>Psylloidea</taxon>
        <taxon>Psyllidae</taxon>
        <taxon>Diaphorininae</taxon>
        <taxon>Diaphorina</taxon>
    </lineage>
</organism>
<evidence type="ECO:0000256" key="8">
    <source>
        <dbReference type="ARBA" id="ARBA00022824"/>
    </source>
</evidence>
<evidence type="ECO:0000256" key="1">
    <source>
        <dbReference type="ARBA" id="ARBA00004141"/>
    </source>
</evidence>
<dbReference type="EC" id="2.3.1.23" evidence="16"/>
<evidence type="ECO:0000256" key="5">
    <source>
        <dbReference type="ARBA" id="ARBA00022516"/>
    </source>
</evidence>
<sequence>MGVESVLEAVASQTGASVPALRLVFSVLLGYPIALIHRHTLYGKNKLLQHLYFIFTGLLLGYYNYGKYSMTQESRANYANFDVHFDWTIPTGYKMAAVSYYLTSTDSYDIVWTMPECVLVMKLTGYYLTSTDSYDIVWTMPECVLVMKLTGLAYNLYDGLNPQPGLSKHAQSVALTKMPCPFQVFAHSFFPLTFLIGPHFSMTRYQDFVAGKFTEKESVNGLPNCVKPAITRSLLGFTYLGIYQLVNIIYSDEYMVSDEYMYAPFWKRSFVLGVWGRSAFYKYMVRVLASSICFAIFVVPLSISFICLLFHFQESVNGLPNCVKPAITRSLLGFTYLGIYQLVNIIYSDEYMVSDEYMYAPFWKRSFVLGVWGRSAFYKYISVWLLGEGAIILSGLSYNGVSDSGKSLWNGCANVSLSVFEGATKFTHYVDSFNINTNHWVLENIYKRLKFLGNRLISQAAVLLFLAVWHGFHSGYYATFFMEFIIIAFEKDFISVLEKNVTLLEFTRRPYISSLTYLGLKVYTFVFLGYCIGPFALLSYSKWIRVYTAYLFLGHVLFMMWPLYKIAVVRWVLPPQRPVRNGKEKKHAE</sequence>
<dbReference type="GeneID" id="103519171"/>
<evidence type="ECO:0000313" key="20">
    <source>
        <dbReference type="Proteomes" id="UP000079169"/>
    </source>
</evidence>
<dbReference type="PANTHER" id="PTHR13906">
    <property type="entry name" value="PORCUPINE"/>
    <property type="match status" value="1"/>
</dbReference>
<evidence type="ECO:0000256" key="4">
    <source>
        <dbReference type="ARBA" id="ARBA00010323"/>
    </source>
</evidence>
<evidence type="ECO:0000256" key="9">
    <source>
        <dbReference type="ARBA" id="ARBA00022989"/>
    </source>
</evidence>
<keyword evidence="11 19" id="KW-0472">Membrane</keyword>
<evidence type="ECO:0000256" key="18">
    <source>
        <dbReference type="ARBA" id="ARBA00039721"/>
    </source>
</evidence>
<dbReference type="GO" id="GO:0005783">
    <property type="term" value="C:endoplasmic reticulum"/>
    <property type="evidence" value="ECO:0007669"/>
    <property type="project" value="UniProtKB-SubCell"/>
</dbReference>
<evidence type="ECO:0000256" key="10">
    <source>
        <dbReference type="ARBA" id="ARBA00023098"/>
    </source>
</evidence>
<dbReference type="Pfam" id="PF03062">
    <property type="entry name" value="MBOAT"/>
    <property type="match status" value="2"/>
</dbReference>
<gene>
    <name evidence="21" type="primary">LOC103519171</name>
</gene>
<dbReference type="RefSeq" id="XP_026686559.1">
    <property type="nucleotide sequence ID" value="XM_026830758.1"/>
</dbReference>
<keyword evidence="8" id="KW-0256">Endoplasmic reticulum</keyword>
<feature type="transmembrane region" description="Helical" evidence="19">
    <location>
        <begin position="20"/>
        <end position="41"/>
    </location>
</feature>
<evidence type="ECO:0000256" key="14">
    <source>
        <dbReference type="ARBA" id="ARBA00023315"/>
    </source>
</evidence>
<comment type="pathway">
    <text evidence="15">Phospholipid metabolism.</text>
</comment>
<dbReference type="EC" id="2.3.1.n6" evidence="17"/>
<comment type="subcellular location">
    <subcellularLocation>
        <location evidence="2">Endoplasmic reticulum</location>
    </subcellularLocation>
    <subcellularLocation>
        <location evidence="1">Membrane</location>
        <topology evidence="1">Multi-pass membrane protein</topology>
    </subcellularLocation>
</comment>
<evidence type="ECO:0000256" key="15">
    <source>
        <dbReference type="ARBA" id="ARBA00025707"/>
    </source>
</evidence>
<dbReference type="PANTHER" id="PTHR13906:SF14">
    <property type="entry name" value="LYSOPHOSPHOLIPID ACYLTRANSFERASE 5"/>
    <property type="match status" value="1"/>
</dbReference>
<keyword evidence="10" id="KW-0443">Lipid metabolism</keyword>
<feature type="transmembrane region" description="Helical" evidence="19">
    <location>
        <begin position="47"/>
        <end position="65"/>
    </location>
</feature>
<feature type="transmembrane region" description="Helical" evidence="19">
    <location>
        <begin position="515"/>
        <end position="537"/>
    </location>
</feature>
<dbReference type="GO" id="GO:0030258">
    <property type="term" value="P:lipid modification"/>
    <property type="evidence" value="ECO:0007669"/>
    <property type="project" value="TreeGrafter"/>
</dbReference>
<evidence type="ECO:0000256" key="2">
    <source>
        <dbReference type="ARBA" id="ARBA00004240"/>
    </source>
</evidence>
<name>A0A3Q0JDQ5_DIACI</name>
<dbReference type="PaxDb" id="121845-A0A3Q0JDQ5"/>
<dbReference type="Proteomes" id="UP000079169">
    <property type="component" value="Unplaced"/>
</dbReference>
<dbReference type="GO" id="GO:0006656">
    <property type="term" value="P:phosphatidylcholine biosynthetic process"/>
    <property type="evidence" value="ECO:0007669"/>
    <property type="project" value="TreeGrafter"/>
</dbReference>
<dbReference type="KEGG" id="dci:103519171"/>
<keyword evidence="6" id="KW-0808">Transferase</keyword>
<evidence type="ECO:0000313" key="21">
    <source>
        <dbReference type="RefSeq" id="XP_026686559.1"/>
    </source>
</evidence>
<evidence type="ECO:0000256" key="3">
    <source>
        <dbReference type="ARBA" id="ARBA00005074"/>
    </source>
</evidence>
<evidence type="ECO:0000256" key="7">
    <source>
        <dbReference type="ARBA" id="ARBA00022692"/>
    </source>
</evidence>
<evidence type="ECO:0000256" key="13">
    <source>
        <dbReference type="ARBA" id="ARBA00023264"/>
    </source>
</evidence>
<keyword evidence="7 19" id="KW-0812">Transmembrane</keyword>
<evidence type="ECO:0000256" key="19">
    <source>
        <dbReference type="SAM" id="Phobius"/>
    </source>
</evidence>
<dbReference type="GO" id="GO:0047184">
    <property type="term" value="F:1-acylglycerophosphocholine O-acyltransferase activity"/>
    <property type="evidence" value="ECO:0007669"/>
    <property type="project" value="UniProtKB-EC"/>
</dbReference>
<dbReference type="InterPro" id="IPR049941">
    <property type="entry name" value="LPLAT_7/PORCN-like"/>
</dbReference>
<keyword evidence="14 21" id="KW-0012">Acyltransferase</keyword>
<evidence type="ECO:0000256" key="12">
    <source>
        <dbReference type="ARBA" id="ARBA00023209"/>
    </source>
</evidence>
<protein>
    <recommendedName>
        <fullName evidence="18">Lysophospholipid acyltransferase 5</fullName>
        <ecNumber evidence="16">2.3.1.23</ecNumber>
        <ecNumber evidence="17">2.3.1.n6</ecNumber>
    </recommendedName>
</protein>
<dbReference type="STRING" id="121845.A0A3Q0JDQ5"/>
<dbReference type="InterPro" id="IPR004299">
    <property type="entry name" value="MBOAT_fam"/>
</dbReference>
<keyword evidence="13" id="KW-1208">Phospholipid metabolism</keyword>